<gene>
    <name evidence="1" type="ORF">S01H1_83924</name>
</gene>
<comment type="caution">
    <text evidence="1">The sequence shown here is derived from an EMBL/GenBank/DDBJ whole genome shotgun (WGS) entry which is preliminary data.</text>
</comment>
<proteinExistence type="predicted"/>
<name>X0ZLK1_9ZZZZ</name>
<protein>
    <submittedName>
        <fullName evidence="1">Uncharacterized protein</fullName>
    </submittedName>
</protein>
<evidence type="ECO:0000313" key="1">
    <source>
        <dbReference type="EMBL" id="GAG49136.1"/>
    </source>
</evidence>
<sequence length="72" mass="7636">MSRTTITIGMAAIVLWLAPSPLAGQTSLDTAFTYQGHLTDGGVPADGWYDMVFNLYADADGTSHLDRYPAAG</sequence>
<accession>X0ZLK1</accession>
<feature type="non-terminal residue" evidence="1">
    <location>
        <position position="72"/>
    </location>
</feature>
<dbReference type="AlphaFoldDB" id="X0ZLK1"/>
<dbReference type="EMBL" id="BARS01057166">
    <property type="protein sequence ID" value="GAG49136.1"/>
    <property type="molecule type" value="Genomic_DNA"/>
</dbReference>
<reference evidence="1" key="1">
    <citation type="journal article" date="2014" name="Front. Microbiol.">
        <title>High frequency of phylogenetically diverse reductive dehalogenase-homologous genes in deep subseafloor sedimentary metagenomes.</title>
        <authorList>
            <person name="Kawai M."/>
            <person name="Futagami T."/>
            <person name="Toyoda A."/>
            <person name="Takaki Y."/>
            <person name="Nishi S."/>
            <person name="Hori S."/>
            <person name="Arai W."/>
            <person name="Tsubouchi T."/>
            <person name="Morono Y."/>
            <person name="Uchiyama I."/>
            <person name="Ito T."/>
            <person name="Fujiyama A."/>
            <person name="Inagaki F."/>
            <person name="Takami H."/>
        </authorList>
    </citation>
    <scope>NUCLEOTIDE SEQUENCE</scope>
    <source>
        <strain evidence="1">Expedition CK06-06</strain>
    </source>
</reference>
<organism evidence="1">
    <name type="scientific">marine sediment metagenome</name>
    <dbReference type="NCBI Taxonomy" id="412755"/>
    <lineage>
        <taxon>unclassified sequences</taxon>
        <taxon>metagenomes</taxon>
        <taxon>ecological metagenomes</taxon>
    </lineage>
</organism>